<proteinExistence type="predicted"/>
<accession>X0ZJB8</accession>
<dbReference type="AlphaFoldDB" id="X0ZJB8"/>
<comment type="caution">
    <text evidence="2">The sequence shown here is derived from an EMBL/GenBank/DDBJ whole genome shotgun (WGS) entry which is preliminary data.</text>
</comment>
<feature type="compositionally biased region" description="Low complexity" evidence="1">
    <location>
        <begin position="47"/>
        <end position="76"/>
    </location>
</feature>
<protein>
    <submittedName>
        <fullName evidence="2">Uncharacterized protein</fullName>
    </submittedName>
</protein>
<dbReference type="EMBL" id="BARS01054396">
    <property type="protein sequence ID" value="GAG48411.1"/>
    <property type="molecule type" value="Genomic_DNA"/>
</dbReference>
<name>X0ZJB8_9ZZZZ</name>
<feature type="non-terminal residue" evidence="2">
    <location>
        <position position="1"/>
    </location>
</feature>
<organism evidence="2">
    <name type="scientific">marine sediment metagenome</name>
    <dbReference type="NCBI Taxonomy" id="412755"/>
    <lineage>
        <taxon>unclassified sequences</taxon>
        <taxon>metagenomes</taxon>
        <taxon>ecological metagenomes</taxon>
    </lineage>
</organism>
<reference evidence="2" key="1">
    <citation type="journal article" date="2014" name="Front. Microbiol.">
        <title>High frequency of phylogenetically diverse reductive dehalogenase-homologous genes in deep subseafloor sedimentary metagenomes.</title>
        <authorList>
            <person name="Kawai M."/>
            <person name="Futagami T."/>
            <person name="Toyoda A."/>
            <person name="Takaki Y."/>
            <person name="Nishi S."/>
            <person name="Hori S."/>
            <person name="Arai W."/>
            <person name="Tsubouchi T."/>
            <person name="Morono Y."/>
            <person name="Uchiyama I."/>
            <person name="Ito T."/>
            <person name="Fujiyama A."/>
            <person name="Inagaki F."/>
            <person name="Takami H."/>
        </authorList>
    </citation>
    <scope>NUCLEOTIDE SEQUENCE</scope>
    <source>
        <strain evidence="2">Expedition CK06-06</strain>
    </source>
</reference>
<evidence type="ECO:0000313" key="2">
    <source>
        <dbReference type="EMBL" id="GAG48411.1"/>
    </source>
</evidence>
<evidence type="ECO:0000256" key="1">
    <source>
        <dbReference type="SAM" id="MobiDB-lite"/>
    </source>
</evidence>
<gene>
    <name evidence="2" type="ORF">S01H1_80536</name>
</gene>
<sequence>EQIADEMAAAGVTLTDLTAIGAFVGQHSGIDKEEPKAAEGFSRSEASQQPTSSSGGQPEPGASAPPSSSSSPGKSS</sequence>
<feature type="region of interest" description="Disordered" evidence="1">
    <location>
        <begin position="26"/>
        <end position="76"/>
    </location>
</feature>